<dbReference type="RefSeq" id="XP_012647715.1">
    <property type="nucleotide sequence ID" value="XM_012792261.1"/>
</dbReference>
<keyword evidence="9 11" id="KW-0539">Nucleus</keyword>
<evidence type="ECO:0000256" key="1">
    <source>
        <dbReference type="ARBA" id="ARBA00004123"/>
    </source>
</evidence>
<dbReference type="GO" id="GO:0016887">
    <property type="term" value="F:ATP hydrolysis activity"/>
    <property type="evidence" value="ECO:0007669"/>
    <property type="project" value="RHEA"/>
</dbReference>
<evidence type="ECO:0000256" key="2">
    <source>
        <dbReference type="ARBA" id="ARBA00008010"/>
    </source>
</evidence>
<evidence type="ECO:0000256" key="8">
    <source>
        <dbReference type="ARBA" id="ARBA00023125"/>
    </source>
</evidence>
<dbReference type="Pfam" id="PF14551">
    <property type="entry name" value="MCM_N"/>
    <property type="match status" value="1"/>
</dbReference>
<dbReference type="PANTHER" id="PTHR11630:SF66">
    <property type="entry name" value="DNA REPLICATION LICENSING FACTOR MCM4"/>
    <property type="match status" value="1"/>
</dbReference>
<dbReference type="PRINTS" id="PR01660">
    <property type="entry name" value="MCMPROTEIN4"/>
</dbReference>
<dbReference type="GO" id="GO:0000727">
    <property type="term" value="P:double-strand break repair via break-induced replication"/>
    <property type="evidence" value="ECO:0007669"/>
    <property type="project" value="TreeGrafter"/>
</dbReference>
<comment type="catalytic activity">
    <reaction evidence="11">
        <text>ATP + H2O = ADP + phosphate + H(+)</text>
        <dbReference type="Rhea" id="RHEA:13065"/>
        <dbReference type="ChEBI" id="CHEBI:15377"/>
        <dbReference type="ChEBI" id="CHEBI:15378"/>
        <dbReference type="ChEBI" id="CHEBI:30616"/>
        <dbReference type="ChEBI" id="CHEBI:43474"/>
        <dbReference type="ChEBI" id="CHEBI:456216"/>
        <dbReference type="EC" id="3.6.4.12"/>
    </reaction>
</comment>
<dbReference type="AlphaFoldDB" id="I7IFV4"/>
<dbReference type="SUPFAM" id="SSF52540">
    <property type="entry name" value="P-loop containing nucleoside triphosphate hydrolases"/>
    <property type="match status" value="1"/>
</dbReference>
<comment type="function">
    <text evidence="11">Acts as component of the MCM2-7 complex (MCM complex) which is the replicative helicase essential for 'once per cell cycle' DNA replication initiation and elongation in eukaryotic cells. The active ATPase sites in the MCM2-7 ring are formed through the interaction surfaces of two neighboring subunits such that a critical structure of a conserved arginine finger motif is provided in trans relative to the ATP-binding site of the Walker A box of the adjacent subunit. The six ATPase active sites, however, are likely to contribute differentially to the complex helicase activity.</text>
</comment>
<evidence type="ECO:0000256" key="11">
    <source>
        <dbReference type="RuleBase" id="RU368062"/>
    </source>
</evidence>
<dbReference type="InterPro" id="IPR027417">
    <property type="entry name" value="P-loop_NTPase"/>
</dbReference>
<dbReference type="GO" id="GO:0005634">
    <property type="term" value="C:nucleus"/>
    <property type="evidence" value="ECO:0007669"/>
    <property type="project" value="UniProtKB-SubCell"/>
</dbReference>
<dbReference type="InterPro" id="IPR001208">
    <property type="entry name" value="MCM_dom"/>
</dbReference>
<comment type="similarity">
    <text evidence="2 10">Belongs to the MCM family.</text>
</comment>
<reference evidence="14 15" key="1">
    <citation type="journal article" date="2012" name="Nucleic Acids Res.">
        <title>Sequencing of the smallest Apicomplexan genome from the human pathogen Babesia microti.</title>
        <authorList>
            <person name="Cornillot E."/>
            <person name="Hadj-Kaddour K."/>
            <person name="Dassouli A."/>
            <person name="Noel B."/>
            <person name="Ranwez V."/>
            <person name="Vacherie B."/>
            <person name="Augagneur Y."/>
            <person name="Bres V."/>
            <person name="Duclos A."/>
            <person name="Randazzo S."/>
            <person name="Carcy B."/>
            <person name="Debierre-Grockiego F."/>
            <person name="Delbecq S."/>
            <person name="Moubri-Menage K."/>
            <person name="Shams-Eldin H."/>
            <person name="Usmani-Brown S."/>
            <person name="Bringaud F."/>
            <person name="Wincker P."/>
            <person name="Vivares C.P."/>
            <person name="Schwarz R.T."/>
            <person name="Schetters T.P."/>
            <person name="Krause P.J."/>
            <person name="Gorenflot A."/>
            <person name="Berry V."/>
            <person name="Barbe V."/>
            <person name="Ben Mamoun C."/>
        </authorList>
    </citation>
    <scope>NUCLEOTIDE SEQUENCE [LARGE SCALE GENOMIC DNA]</scope>
    <source>
        <strain evidence="14 15">RI</strain>
    </source>
</reference>
<dbReference type="OMA" id="GRQNECK"/>
<keyword evidence="8 10" id="KW-0238">DNA-binding</keyword>
<keyword evidence="15" id="KW-1185">Reference proteome</keyword>
<dbReference type="GO" id="GO:0003697">
    <property type="term" value="F:single-stranded DNA binding"/>
    <property type="evidence" value="ECO:0007669"/>
    <property type="project" value="TreeGrafter"/>
</dbReference>
<dbReference type="PANTHER" id="PTHR11630">
    <property type="entry name" value="DNA REPLICATION LICENSING FACTOR MCM FAMILY MEMBER"/>
    <property type="match status" value="1"/>
</dbReference>
<dbReference type="GeneID" id="24423726"/>
<dbReference type="FunFam" id="2.20.28.10:FF:000003">
    <property type="entry name" value="DNA helicase"/>
    <property type="match status" value="1"/>
</dbReference>
<feature type="region of interest" description="Disordered" evidence="12">
    <location>
        <begin position="1"/>
        <end position="78"/>
    </location>
</feature>
<dbReference type="EC" id="3.6.4.12" evidence="11"/>
<evidence type="ECO:0000259" key="13">
    <source>
        <dbReference type="PROSITE" id="PS50051"/>
    </source>
</evidence>
<feature type="compositionally biased region" description="Polar residues" evidence="12">
    <location>
        <begin position="1"/>
        <end position="58"/>
    </location>
</feature>
<dbReference type="Pfam" id="PF00493">
    <property type="entry name" value="MCM"/>
    <property type="match status" value="1"/>
</dbReference>
<dbReference type="Gene3D" id="3.40.50.300">
    <property type="entry name" value="P-loop containing nucleotide triphosphate hydrolases"/>
    <property type="match status" value="1"/>
</dbReference>
<evidence type="ECO:0000313" key="15">
    <source>
        <dbReference type="Proteomes" id="UP000002899"/>
    </source>
</evidence>
<evidence type="ECO:0000256" key="3">
    <source>
        <dbReference type="ARBA" id="ARBA00022705"/>
    </source>
</evidence>
<organism evidence="14 15">
    <name type="scientific">Babesia microti (strain RI)</name>
    <dbReference type="NCBI Taxonomy" id="1133968"/>
    <lineage>
        <taxon>Eukaryota</taxon>
        <taxon>Sar</taxon>
        <taxon>Alveolata</taxon>
        <taxon>Apicomplexa</taxon>
        <taxon>Aconoidasida</taxon>
        <taxon>Piroplasmida</taxon>
        <taxon>Babesiidae</taxon>
        <taxon>Babesia</taxon>
    </lineage>
</organism>
<evidence type="ECO:0000313" key="14">
    <source>
        <dbReference type="EMBL" id="CCF73106.1"/>
    </source>
</evidence>
<dbReference type="Gene3D" id="2.40.50.140">
    <property type="entry name" value="Nucleic acid-binding proteins"/>
    <property type="match status" value="1"/>
</dbReference>
<evidence type="ECO:0000256" key="4">
    <source>
        <dbReference type="ARBA" id="ARBA00022741"/>
    </source>
</evidence>
<keyword evidence="3 11" id="KW-0235">DNA replication</keyword>
<dbReference type="GO" id="GO:0006271">
    <property type="term" value="P:DNA strand elongation involved in DNA replication"/>
    <property type="evidence" value="ECO:0007669"/>
    <property type="project" value="TreeGrafter"/>
</dbReference>
<evidence type="ECO:0000256" key="5">
    <source>
        <dbReference type="ARBA" id="ARBA00022801"/>
    </source>
</evidence>
<dbReference type="Gene3D" id="3.30.1640.10">
    <property type="entry name" value="mini-chromosome maintenance (MCM) complex, chain A, domain 1"/>
    <property type="match status" value="1"/>
</dbReference>
<keyword evidence="7 10" id="KW-0067">ATP-binding</keyword>
<dbReference type="Gene3D" id="2.20.28.10">
    <property type="match status" value="1"/>
</dbReference>
<dbReference type="Proteomes" id="UP000002899">
    <property type="component" value="Chromosome I"/>
</dbReference>
<dbReference type="OrthoDB" id="10251574at2759"/>
<dbReference type="InterPro" id="IPR018525">
    <property type="entry name" value="MCM_CS"/>
</dbReference>
<proteinExistence type="inferred from homology"/>
<comment type="subunit">
    <text evidence="11">Component of the MCM2-7 complex.</text>
</comment>
<dbReference type="InterPro" id="IPR012340">
    <property type="entry name" value="NA-bd_OB-fold"/>
</dbReference>
<dbReference type="PROSITE" id="PS50051">
    <property type="entry name" value="MCM_2"/>
    <property type="match status" value="1"/>
</dbReference>
<dbReference type="GO" id="GO:1902975">
    <property type="term" value="P:mitotic DNA replication initiation"/>
    <property type="evidence" value="ECO:0007669"/>
    <property type="project" value="TreeGrafter"/>
</dbReference>
<dbReference type="GO" id="GO:0051301">
    <property type="term" value="P:cell division"/>
    <property type="evidence" value="ECO:0007669"/>
    <property type="project" value="UniProtKB-KW"/>
</dbReference>
<dbReference type="GO" id="GO:0017116">
    <property type="term" value="F:single-stranded DNA helicase activity"/>
    <property type="evidence" value="ECO:0007669"/>
    <property type="project" value="TreeGrafter"/>
</dbReference>
<dbReference type="FunFam" id="3.40.50.300:FF:000501">
    <property type="entry name" value="DNA replication licensing factor MCM7"/>
    <property type="match status" value="1"/>
</dbReference>
<reference evidence="14 15" key="2">
    <citation type="journal article" date="2013" name="PLoS ONE">
        <title>Whole genome mapping and re-organization of the nuclear and mitochondrial genomes of Babesia microti isolates.</title>
        <authorList>
            <person name="Cornillot E."/>
            <person name="Dassouli A."/>
            <person name="Garg A."/>
            <person name="Pachikara N."/>
            <person name="Randazzo S."/>
            <person name="Depoix D."/>
            <person name="Carcy B."/>
            <person name="Delbecq S."/>
            <person name="Frutos R."/>
            <person name="Silva J.C."/>
            <person name="Sutton R."/>
            <person name="Krause P.J."/>
            <person name="Mamoun C.B."/>
        </authorList>
    </citation>
    <scope>NUCLEOTIDE SEQUENCE [LARGE SCALE GENOMIC DNA]</scope>
    <source>
        <strain evidence="14 15">RI</strain>
    </source>
</reference>
<dbReference type="PROSITE" id="PS00847">
    <property type="entry name" value="MCM_1"/>
    <property type="match status" value="1"/>
</dbReference>
<dbReference type="KEGG" id="bmic:BMR1_01G03255"/>
<dbReference type="InterPro" id="IPR008047">
    <property type="entry name" value="MCM_4"/>
</dbReference>
<evidence type="ECO:0000256" key="12">
    <source>
        <dbReference type="SAM" id="MobiDB-lite"/>
    </source>
</evidence>
<comment type="subcellular location">
    <subcellularLocation>
        <location evidence="1">Nucleus</location>
    </subcellularLocation>
</comment>
<dbReference type="VEuPathDB" id="PiroplasmaDB:BMR1_01G03255"/>
<dbReference type="InterPro" id="IPR031327">
    <property type="entry name" value="MCM"/>
</dbReference>
<dbReference type="InterPro" id="IPR041562">
    <property type="entry name" value="MCM_lid"/>
</dbReference>
<dbReference type="InterPro" id="IPR027925">
    <property type="entry name" value="MCM_N"/>
</dbReference>
<gene>
    <name evidence="14" type="ORF">BMR1_01G03255</name>
</gene>
<dbReference type="GO" id="GO:0005524">
    <property type="term" value="F:ATP binding"/>
    <property type="evidence" value="ECO:0007669"/>
    <property type="project" value="UniProtKB-UniRule"/>
</dbReference>
<dbReference type="Pfam" id="PF17207">
    <property type="entry name" value="MCM_OB"/>
    <property type="match status" value="1"/>
</dbReference>
<accession>I7IFV4</accession>
<feature type="domain" description="MCM C-terminal AAA(+) ATPase" evidence="13">
    <location>
        <begin position="493"/>
        <end position="694"/>
    </location>
</feature>
<dbReference type="SMART" id="SM00350">
    <property type="entry name" value="MCM"/>
    <property type="match status" value="1"/>
</dbReference>
<evidence type="ECO:0000256" key="10">
    <source>
        <dbReference type="RuleBase" id="RU004070"/>
    </source>
</evidence>
<evidence type="ECO:0000256" key="7">
    <source>
        <dbReference type="ARBA" id="ARBA00022840"/>
    </source>
</evidence>
<evidence type="ECO:0000256" key="6">
    <source>
        <dbReference type="ARBA" id="ARBA00022806"/>
    </source>
</evidence>
<keyword evidence="6 11" id="KW-0347">Helicase</keyword>
<protein>
    <recommendedName>
        <fullName evidence="11">DNA replication licensing factor MCM4</fullName>
        <ecNumber evidence="11">3.6.4.12</ecNumber>
    </recommendedName>
</protein>
<dbReference type="EMBL" id="FO082871">
    <property type="protein sequence ID" value="CCF73106.1"/>
    <property type="molecule type" value="Genomic_DNA"/>
</dbReference>
<dbReference type="InterPro" id="IPR033762">
    <property type="entry name" value="MCM_OB"/>
</dbReference>
<dbReference type="Pfam" id="PF17855">
    <property type="entry name" value="MCM_lid"/>
    <property type="match status" value="1"/>
</dbReference>
<evidence type="ECO:0000256" key="9">
    <source>
        <dbReference type="ARBA" id="ARBA00023242"/>
    </source>
</evidence>
<keyword evidence="5 11" id="KW-0378">Hydrolase</keyword>
<name>I7IFV4_BABMR</name>
<dbReference type="PRINTS" id="PR01657">
    <property type="entry name" value="MCMFAMILY"/>
</dbReference>
<keyword evidence="4 10" id="KW-0547">Nucleotide-binding</keyword>
<dbReference type="GO" id="GO:0042555">
    <property type="term" value="C:MCM complex"/>
    <property type="evidence" value="ECO:0007669"/>
    <property type="project" value="UniProtKB-UniRule"/>
</dbReference>
<dbReference type="SUPFAM" id="SSF50249">
    <property type="entry name" value="Nucleic acid-binding proteins"/>
    <property type="match status" value="1"/>
</dbReference>
<reference evidence="14 15" key="3">
    <citation type="journal article" date="2016" name="Sci. Rep.">
        <title>Genome-wide diversity and gene expression profiling of Babesia microti isolates identify polymorphic genes that mediate host-pathogen interactions.</title>
        <authorList>
            <person name="Silva J.C."/>
            <person name="Cornillot E."/>
            <person name="McCracken C."/>
            <person name="Usmani-Brown S."/>
            <person name="Dwivedi A."/>
            <person name="Ifeonu O.O."/>
            <person name="Crabtree J."/>
            <person name="Gotia H.T."/>
            <person name="Virji A.Z."/>
            <person name="Reynes C."/>
            <person name="Colinge J."/>
            <person name="Kumar V."/>
            <person name="Lawres L."/>
            <person name="Pazzi J.E."/>
            <person name="Pablo J.V."/>
            <person name="Hung C."/>
            <person name="Brancato J."/>
            <person name="Kumari P."/>
            <person name="Orvis J."/>
            <person name="Tretina K."/>
            <person name="Chibucos M."/>
            <person name="Ott S."/>
            <person name="Sadzewicz L."/>
            <person name="Sengamalay N."/>
            <person name="Shetty A.C."/>
            <person name="Su Q."/>
            <person name="Tallon L."/>
            <person name="Fraser C.M."/>
            <person name="Frutos R."/>
            <person name="Molina D.M."/>
            <person name="Krause P.J."/>
            <person name="Ben Mamoun C."/>
        </authorList>
    </citation>
    <scope>NUCLEOTIDE SEQUENCE [LARGE SCALE GENOMIC DNA]</scope>
    <source>
        <strain evidence="14 15">RI</strain>
    </source>
</reference>
<sequence>MSNNRSSNTLHNNSQDNFSNDTQNTPNGTPLNSNNIPIPFQSSTNTGSQSNRNNTQDGRTLAFDGHSMRRRSSINETPVRQFRNVDDQVDQGSISMRRRRVLNESIDTQHDTQYTQYGKTPMVIRRIRAARGDIGDMGREFLMQDFEIERLPYIVDEEIDQVYERFTNFFYDFNPLNYPDILTDLDNEIIINSSTNEIQELSYYAKKLLKIVEMTSEKTFPVDLAHIALFDRKLYHLIVNYPADCICEIDKIVRKCFEKLTTLVFNITESAIIPRIVLYNKPEFDTSRLLGPKDIETLVSLKGIVVRFSNVIPEMTMAAFRCNGYKQSGLNRVTCNNEIYEHVIQGDVIEPMLCKNCGSRNSFELVHNMCCFTSKQLIKLIELPEVLGKGQFPASISLYAYDECIDAAKPGDRVEITGIFRASGVRMNPRMRNLSTIFKTFINVLHIRKIDKNSVKVPQMGIFDSTEEGKAEHLHLSPELISQILNLSRDKNIYEKLIKSFAPSIYGRDDVKMGLLCQLFGGSKNDNTRSDIHILLCGDPSTAKSQFLQYVHKLSLRGIYTSGKGSSQVGLTAYVGKDPETREYILESGAVVLSDRGICCIDEFDKMNESARTVLHEVMEQQTVTIAKAGIVATLNARTAILASANPINSRYDRRKAVVENINLPPSLFSRFDLIYLIIDTANEIEDRALALSICSNFSDTQDVAPIDPHLFASYISYARANCNPKLTPNAKEIIISEYLRLRSNDSVHTLFNGSTLSNKAPSASTRQLEALIRLSQAVAKMRLSHTVEVGDVQEATRLMKVATFASLIDPSSGKIDFDQLHIGQTLVNMDRMREVKSVILKGIDVEPSNKDELYKVCQANLPKWFDYKLFDDALFDLESSLSITVLQNGDVKRTIF</sequence>